<feature type="region of interest" description="Disordered" evidence="1">
    <location>
        <begin position="291"/>
        <end position="325"/>
    </location>
</feature>
<keyword evidence="4" id="KW-1185">Reference proteome</keyword>
<evidence type="ECO:0000313" key="4">
    <source>
        <dbReference type="Proteomes" id="UP000266841"/>
    </source>
</evidence>
<feature type="non-terminal residue" evidence="3">
    <location>
        <position position="436"/>
    </location>
</feature>
<feature type="compositionally biased region" description="Basic and acidic residues" evidence="1">
    <location>
        <begin position="166"/>
        <end position="176"/>
    </location>
</feature>
<evidence type="ECO:0000256" key="2">
    <source>
        <dbReference type="SAM" id="Phobius"/>
    </source>
</evidence>
<reference evidence="3 4" key="1">
    <citation type="journal article" date="2012" name="Genome Biol.">
        <title>Genome and low-iron response of an oceanic diatom adapted to chronic iron limitation.</title>
        <authorList>
            <person name="Lommer M."/>
            <person name="Specht M."/>
            <person name="Roy A.S."/>
            <person name="Kraemer L."/>
            <person name="Andreson R."/>
            <person name="Gutowska M.A."/>
            <person name="Wolf J."/>
            <person name="Bergner S.V."/>
            <person name="Schilhabel M.B."/>
            <person name="Klostermeier U.C."/>
            <person name="Beiko R.G."/>
            <person name="Rosenstiel P."/>
            <person name="Hippler M."/>
            <person name="Laroche J."/>
        </authorList>
    </citation>
    <scope>NUCLEOTIDE SEQUENCE [LARGE SCALE GENOMIC DNA]</scope>
    <source>
        <strain evidence="3 4">CCMP1005</strain>
    </source>
</reference>
<feature type="transmembrane region" description="Helical" evidence="2">
    <location>
        <begin position="381"/>
        <end position="401"/>
    </location>
</feature>
<evidence type="ECO:0000313" key="3">
    <source>
        <dbReference type="EMBL" id="EJK61732.1"/>
    </source>
</evidence>
<feature type="region of interest" description="Disordered" evidence="1">
    <location>
        <begin position="152"/>
        <end position="176"/>
    </location>
</feature>
<dbReference type="Proteomes" id="UP000266841">
    <property type="component" value="Unassembled WGS sequence"/>
</dbReference>
<keyword evidence="2" id="KW-0812">Transmembrane</keyword>
<name>K0SU44_THAOC</name>
<dbReference type="AlphaFoldDB" id="K0SU44"/>
<gene>
    <name evidence="3" type="ORF">THAOC_17727</name>
</gene>
<keyword evidence="2" id="KW-1133">Transmembrane helix</keyword>
<protein>
    <submittedName>
        <fullName evidence="3">Uncharacterized protein</fullName>
    </submittedName>
</protein>
<feature type="compositionally biased region" description="Low complexity" evidence="1">
    <location>
        <begin position="309"/>
        <end position="319"/>
    </location>
</feature>
<evidence type="ECO:0000256" key="1">
    <source>
        <dbReference type="SAM" id="MobiDB-lite"/>
    </source>
</evidence>
<keyword evidence="2" id="KW-0472">Membrane</keyword>
<organism evidence="3 4">
    <name type="scientific">Thalassiosira oceanica</name>
    <name type="common">Marine diatom</name>
    <dbReference type="NCBI Taxonomy" id="159749"/>
    <lineage>
        <taxon>Eukaryota</taxon>
        <taxon>Sar</taxon>
        <taxon>Stramenopiles</taxon>
        <taxon>Ochrophyta</taxon>
        <taxon>Bacillariophyta</taxon>
        <taxon>Coscinodiscophyceae</taxon>
        <taxon>Thalassiosirophycidae</taxon>
        <taxon>Thalassiosirales</taxon>
        <taxon>Thalassiosiraceae</taxon>
        <taxon>Thalassiosira</taxon>
    </lineage>
</organism>
<comment type="caution">
    <text evidence="3">The sequence shown here is derived from an EMBL/GenBank/DDBJ whole genome shotgun (WGS) entry which is preliminary data.</text>
</comment>
<proteinExistence type="predicted"/>
<dbReference type="EMBL" id="AGNL01019569">
    <property type="protein sequence ID" value="EJK61732.1"/>
    <property type="molecule type" value="Genomic_DNA"/>
</dbReference>
<accession>K0SU44</accession>
<sequence length="436" mass="47477">MTPSQEFRSLHYPVPATFRCAHNALIGKYVVGGCMNESTGRTDARRQTPSTRAAGDESAVSIIVASHRSLASNSGESQKLAKAEVLSFASFRLPSRSVKADSLCIVTMAAFLGRAEEKPLVTQLPAQFASERKHGMVHVCCHNLPLANSLEESSANEESGVVDTTSPREEIAVSERSGDVRPVIDVGETEEIRPTKGIPHLEEVRGALRDRGATVKHREKLAADLKKYDIPLIIKAAELITTAATATCPLAGMKEHFRKKFGDEKDAISQTRLSKDITPVQYMVSRFINNEEIETPRKPPPPRSAKIVSPPSSSADESSNGFDRDLGYDPADTYDDISLPLPENGREYTKVEAANIQASALEESKTKARLDELELFTPCAFFSYTLALCPFVCLFVCLCFAPQKSGPPNKTLPFYLQRTFKLLAAASGSGLTAKQG</sequence>